<dbReference type="Proteomes" id="UP001303160">
    <property type="component" value="Unassembled WGS sequence"/>
</dbReference>
<evidence type="ECO:0000313" key="1">
    <source>
        <dbReference type="EMBL" id="KAK4195709.1"/>
    </source>
</evidence>
<accession>A0AAN6X7U0</accession>
<dbReference type="PANTHER" id="PTHR35585:SF1">
    <property type="entry name" value="HHE DOMAIN PROTEIN (AFU_ORTHOLOGUE AFUA_4G00730)"/>
    <property type="match status" value="1"/>
</dbReference>
<protein>
    <submittedName>
        <fullName evidence="1">Hemerythrin HHE cation binding domain protein</fullName>
    </submittedName>
</protein>
<proteinExistence type="predicted"/>
<gene>
    <name evidence="1" type="ORF">QBC40DRAFT_185141</name>
</gene>
<sequence>LAEKDRSEHQIVKEKLYEFQQMEASYPSFIPAIDSLWETLSQHIKEEEHDDLPLLEKHIEEGDSEKMAASFARTKHFVPTQSHSGAPDRPPHETVAGLMATPIDKLMDMFKKFPSAEERKI</sequence>
<reference evidence="1" key="2">
    <citation type="submission" date="2023-05" db="EMBL/GenBank/DDBJ databases">
        <authorList>
            <consortium name="Lawrence Berkeley National Laboratory"/>
            <person name="Steindorff A."/>
            <person name="Hensen N."/>
            <person name="Bonometti L."/>
            <person name="Westerberg I."/>
            <person name="Brannstrom I.O."/>
            <person name="Guillou S."/>
            <person name="Cros-Aarteil S."/>
            <person name="Calhoun S."/>
            <person name="Haridas S."/>
            <person name="Kuo A."/>
            <person name="Mondo S."/>
            <person name="Pangilinan J."/>
            <person name="Riley R."/>
            <person name="Labutti K."/>
            <person name="Andreopoulos B."/>
            <person name="Lipzen A."/>
            <person name="Chen C."/>
            <person name="Yanf M."/>
            <person name="Daum C."/>
            <person name="Ng V."/>
            <person name="Clum A."/>
            <person name="Ohm R."/>
            <person name="Martin F."/>
            <person name="Silar P."/>
            <person name="Natvig D."/>
            <person name="Lalanne C."/>
            <person name="Gautier V."/>
            <person name="Ament-Velasquez S.L."/>
            <person name="Kruys A."/>
            <person name="Hutchinson M.I."/>
            <person name="Powell A.J."/>
            <person name="Barry K."/>
            <person name="Miller A.N."/>
            <person name="Grigoriev I.V."/>
            <person name="Debuchy R."/>
            <person name="Gladieux P."/>
            <person name="Thoren M.H."/>
            <person name="Johannesson H."/>
        </authorList>
    </citation>
    <scope>NUCLEOTIDE SEQUENCE</scope>
    <source>
        <strain evidence="1">CBS 315.58</strain>
    </source>
</reference>
<feature type="non-terminal residue" evidence="1">
    <location>
        <position position="1"/>
    </location>
</feature>
<dbReference type="AlphaFoldDB" id="A0AAN6X7U0"/>
<reference evidence="1" key="1">
    <citation type="journal article" date="2023" name="Mol. Phylogenet. Evol.">
        <title>Genome-scale phylogeny and comparative genomics of the fungal order Sordariales.</title>
        <authorList>
            <person name="Hensen N."/>
            <person name="Bonometti L."/>
            <person name="Westerberg I."/>
            <person name="Brannstrom I.O."/>
            <person name="Guillou S."/>
            <person name="Cros-Aarteil S."/>
            <person name="Calhoun S."/>
            <person name="Haridas S."/>
            <person name="Kuo A."/>
            <person name="Mondo S."/>
            <person name="Pangilinan J."/>
            <person name="Riley R."/>
            <person name="LaButti K."/>
            <person name="Andreopoulos B."/>
            <person name="Lipzen A."/>
            <person name="Chen C."/>
            <person name="Yan M."/>
            <person name="Daum C."/>
            <person name="Ng V."/>
            <person name="Clum A."/>
            <person name="Steindorff A."/>
            <person name="Ohm R.A."/>
            <person name="Martin F."/>
            <person name="Silar P."/>
            <person name="Natvig D.O."/>
            <person name="Lalanne C."/>
            <person name="Gautier V."/>
            <person name="Ament-Velasquez S.L."/>
            <person name="Kruys A."/>
            <person name="Hutchinson M.I."/>
            <person name="Powell A.J."/>
            <person name="Barry K."/>
            <person name="Miller A.N."/>
            <person name="Grigoriev I.V."/>
            <person name="Debuchy R."/>
            <person name="Gladieux P."/>
            <person name="Hiltunen Thoren M."/>
            <person name="Johannesson H."/>
        </authorList>
    </citation>
    <scope>NUCLEOTIDE SEQUENCE</scope>
    <source>
        <strain evidence="1">CBS 315.58</strain>
    </source>
</reference>
<dbReference type="PANTHER" id="PTHR35585">
    <property type="entry name" value="HHE DOMAIN PROTEIN (AFU_ORTHOLOGUE AFUA_4G00730)"/>
    <property type="match status" value="1"/>
</dbReference>
<organism evidence="1 2">
    <name type="scientific">Triangularia verruculosa</name>
    <dbReference type="NCBI Taxonomy" id="2587418"/>
    <lineage>
        <taxon>Eukaryota</taxon>
        <taxon>Fungi</taxon>
        <taxon>Dikarya</taxon>
        <taxon>Ascomycota</taxon>
        <taxon>Pezizomycotina</taxon>
        <taxon>Sordariomycetes</taxon>
        <taxon>Sordariomycetidae</taxon>
        <taxon>Sordariales</taxon>
        <taxon>Podosporaceae</taxon>
        <taxon>Triangularia</taxon>
    </lineage>
</organism>
<dbReference type="EMBL" id="MU864005">
    <property type="protein sequence ID" value="KAK4195709.1"/>
    <property type="molecule type" value="Genomic_DNA"/>
</dbReference>
<keyword evidence="2" id="KW-1185">Reference proteome</keyword>
<evidence type="ECO:0000313" key="2">
    <source>
        <dbReference type="Proteomes" id="UP001303160"/>
    </source>
</evidence>
<name>A0AAN6X7U0_9PEZI</name>
<comment type="caution">
    <text evidence="1">The sequence shown here is derived from an EMBL/GenBank/DDBJ whole genome shotgun (WGS) entry which is preliminary data.</text>
</comment>